<protein>
    <submittedName>
        <fullName evidence="9">G-protein coupled receptor kinase</fullName>
    </submittedName>
</protein>
<comment type="caution">
    <text evidence="9">The sequence shown here is derived from an EMBL/GenBank/DDBJ whole genome shotgun (WGS) entry which is preliminary data.</text>
</comment>
<dbReference type="SUPFAM" id="SSF56112">
    <property type="entry name" value="Protein kinase-like (PK-like)"/>
    <property type="match status" value="1"/>
</dbReference>
<dbReference type="Gene3D" id="1.10.510.10">
    <property type="entry name" value="Transferase(Phosphotransferase) domain 1"/>
    <property type="match status" value="1"/>
</dbReference>
<dbReference type="InterPro" id="IPR011009">
    <property type="entry name" value="Kinase-like_dom_sf"/>
</dbReference>
<dbReference type="EMBL" id="JBBJCI010000445">
    <property type="protein sequence ID" value="KAK7230216.1"/>
    <property type="molecule type" value="Genomic_DNA"/>
</dbReference>
<dbReference type="GO" id="GO:0016301">
    <property type="term" value="F:kinase activity"/>
    <property type="evidence" value="ECO:0007669"/>
    <property type="project" value="UniProtKB-KW"/>
</dbReference>
<dbReference type="Gene3D" id="3.30.200.20">
    <property type="entry name" value="Phosphorylase Kinase, domain 1"/>
    <property type="match status" value="1"/>
</dbReference>
<accession>A0ABR1FG45</accession>
<organism evidence="9 10">
    <name type="scientific">Aureococcus anophagefferens</name>
    <name type="common">Harmful bloom alga</name>
    <dbReference type="NCBI Taxonomy" id="44056"/>
    <lineage>
        <taxon>Eukaryota</taxon>
        <taxon>Sar</taxon>
        <taxon>Stramenopiles</taxon>
        <taxon>Ochrophyta</taxon>
        <taxon>Pelagophyceae</taxon>
        <taxon>Pelagomonadales</taxon>
        <taxon>Pelagomonadaceae</taxon>
        <taxon>Aureococcus</taxon>
    </lineage>
</organism>
<dbReference type="SMART" id="SM00220">
    <property type="entry name" value="S_TKc"/>
    <property type="match status" value="1"/>
</dbReference>
<sequence length="593" mass="65924">MDLGAALESRRYTKAMMMDAPDPRVEFPKISDDELNAFEAKLQEQGTRGRRVPRPNPPTPDPRETPQELATPAKYVMDMATYATKAHQPKVAKMREADIRAKFVDADPQKQATNFPFGADALLRCPAPAVDAATYAKHVAPPPEDGAPSPWPFSDLKGLAAREPSFGADVERVVFAYLEQAALEAFKKSGRYRTYLRFLRIQQNKPKLDDFNPFRVLGRGGFGKVNACRTYTTGRMYAMKSCIKKHVKKGNAFQLCANEHAALKALDSPFTVNLKYAFATKEELVLIMDLCMGGDLRYWLKAEGKFADERTKYYAARTILALRDIHAIDLVYRDLKPENVLVDSDGRTRLSDMGLARPPRAVPYKEGMKGCSGTSGYIPPEAVAGDVYDKTADFFALGCLVYECFNGRSPYRTEAAHDWLVNEFKKPEPEDSGDKKKKKKPQVNDAVLHMPYDKIAWDAAAPKEARAFVEACLAKSRGDRLGAAGWRDLFAAPWLADLEPGDLDDKDKIPFVPPANGQHVPDEIDIGEFPDLGKKVKLEPGDFDEDAWTFVSPKAFGTEIVWFLKWKEKKDATSGGEGAGDASRRRSSACAIS</sequence>
<feature type="binding site" evidence="6">
    <location>
        <position position="245"/>
    </location>
    <ligand>
        <name>ATP</name>
        <dbReference type="ChEBI" id="CHEBI:30616"/>
    </ligand>
</feature>
<dbReference type="InterPro" id="IPR000719">
    <property type="entry name" value="Prot_kinase_dom"/>
</dbReference>
<evidence type="ECO:0000256" key="6">
    <source>
        <dbReference type="PROSITE-ProRule" id="PRU10141"/>
    </source>
</evidence>
<evidence type="ECO:0000256" key="7">
    <source>
        <dbReference type="SAM" id="MobiDB-lite"/>
    </source>
</evidence>
<evidence type="ECO:0000259" key="8">
    <source>
        <dbReference type="PROSITE" id="PS50011"/>
    </source>
</evidence>
<evidence type="ECO:0000313" key="10">
    <source>
        <dbReference type="Proteomes" id="UP001363151"/>
    </source>
</evidence>
<dbReference type="PROSITE" id="PS00108">
    <property type="entry name" value="PROTEIN_KINASE_ST"/>
    <property type="match status" value="1"/>
</dbReference>
<dbReference type="InterPro" id="IPR017441">
    <property type="entry name" value="Protein_kinase_ATP_BS"/>
</dbReference>
<keyword evidence="5 6" id="KW-0067">ATP-binding</keyword>
<keyword evidence="3 6" id="KW-0547">Nucleotide-binding</keyword>
<feature type="region of interest" description="Disordered" evidence="7">
    <location>
        <begin position="39"/>
        <end position="68"/>
    </location>
</feature>
<keyword evidence="1" id="KW-0723">Serine/threonine-protein kinase</keyword>
<feature type="domain" description="Protein kinase" evidence="8">
    <location>
        <begin position="211"/>
        <end position="495"/>
    </location>
</feature>
<keyword evidence="4 9" id="KW-0418">Kinase</keyword>
<keyword evidence="10" id="KW-1185">Reference proteome</keyword>
<evidence type="ECO:0000256" key="2">
    <source>
        <dbReference type="ARBA" id="ARBA00022679"/>
    </source>
</evidence>
<feature type="region of interest" description="Disordered" evidence="7">
    <location>
        <begin position="570"/>
        <end position="593"/>
    </location>
</feature>
<reference evidence="9 10" key="1">
    <citation type="submission" date="2024-03" db="EMBL/GenBank/DDBJ databases">
        <title>Aureococcus anophagefferens CCMP1851 and Kratosvirus quantuckense: Draft genome of a second virus-susceptible host strain in the model system.</title>
        <authorList>
            <person name="Chase E."/>
            <person name="Truchon A.R."/>
            <person name="Schepens W."/>
            <person name="Wilhelm S.W."/>
        </authorList>
    </citation>
    <scope>NUCLEOTIDE SEQUENCE [LARGE SCALE GENOMIC DNA]</scope>
    <source>
        <strain evidence="9 10">CCMP1851</strain>
    </source>
</reference>
<gene>
    <name evidence="9" type="ORF">SO694_00212020</name>
</gene>
<evidence type="ECO:0000256" key="1">
    <source>
        <dbReference type="ARBA" id="ARBA00022527"/>
    </source>
</evidence>
<proteinExistence type="predicted"/>
<keyword evidence="9" id="KW-0675">Receptor</keyword>
<dbReference type="PANTHER" id="PTHR24355">
    <property type="entry name" value="G PROTEIN-COUPLED RECEPTOR KINASE/RIBOSOMAL PROTEIN S6 KINASE"/>
    <property type="match status" value="1"/>
</dbReference>
<dbReference type="Pfam" id="PF00069">
    <property type="entry name" value="Pkinase"/>
    <property type="match status" value="1"/>
</dbReference>
<evidence type="ECO:0000256" key="4">
    <source>
        <dbReference type="ARBA" id="ARBA00022777"/>
    </source>
</evidence>
<dbReference type="PANTHER" id="PTHR24355:SF18">
    <property type="entry name" value="G PROTEIN-COUPLED RECEPTOR KINASE"/>
    <property type="match status" value="1"/>
</dbReference>
<dbReference type="PROSITE" id="PS50011">
    <property type="entry name" value="PROTEIN_KINASE_DOM"/>
    <property type="match status" value="1"/>
</dbReference>
<dbReference type="PROSITE" id="PS00107">
    <property type="entry name" value="PROTEIN_KINASE_ATP"/>
    <property type="match status" value="1"/>
</dbReference>
<dbReference type="Proteomes" id="UP001363151">
    <property type="component" value="Unassembled WGS sequence"/>
</dbReference>
<evidence type="ECO:0000256" key="3">
    <source>
        <dbReference type="ARBA" id="ARBA00022741"/>
    </source>
</evidence>
<dbReference type="InterPro" id="IPR008271">
    <property type="entry name" value="Ser/Thr_kinase_AS"/>
</dbReference>
<keyword evidence="2" id="KW-0808">Transferase</keyword>
<name>A0ABR1FG45_AURAN</name>
<evidence type="ECO:0000313" key="9">
    <source>
        <dbReference type="EMBL" id="KAK7230216.1"/>
    </source>
</evidence>
<evidence type="ECO:0000256" key="5">
    <source>
        <dbReference type="ARBA" id="ARBA00022840"/>
    </source>
</evidence>